<protein>
    <submittedName>
        <fullName evidence="8">Unannotated protein</fullName>
    </submittedName>
</protein>
<accession>A0A6J6I6A9</accession>
<evidence type="ECO:0000256" key="6">
    <source>
        <dbReference type="SAM" id="Phobius"/>
    </source>
</evidence>
<feature type="domain" description="Type II secretion system protein GspF" evidence="7">
    <location>
        <begin position="113"/>
        <end position="237"/>
    </location>
</feature>
<reference evidence="8" key="1">
    <citation type="submission" date="2020-05" db="EMBL/GenBank/DDBJ databases">
        <authorList>
            <person name="Chiriac C."/>
            <person name="Salcher M."/>
            <person name="Ghai R."/>
            <person name="Kavagutti S V."/>
        </authorList>
    </citation>
    <scope>NUCLEOTIDE SEQUENCE</scope>
</reference>
<keyword evidence="4 6" id="KW-1133">Transmembrane helix</keyword>
<evidence type="ECO:0000256" key="4">
    <source>
        <dbReference type="ARBA" id="ARBA00022989"/>
    </source>
</evidence>
<evidence type="ECO:0000259" key="7">
    <source>
        <dbReference type="Pfam" id="PF00482"/>
    </source>
</evidence>
<sequence>MGALIGFLMSAGALLMILGFTQQSRLMQVRVRSQYFTRLAQQSGIPRLTGFALFGLCAASSAIAAVLVLLITAVPMVALIAGLASGWIPILLIRRRGRIHQRAVRKAWPDVVDSLLSAVRAGLSLPEAVCELGVKGPLALRTQFADFTADYRASGSFVEALSMLGSQLADPVADRVIAALRIAREVGGNDLGSVLRTLSVLLREDARVRGEIEARQSWTINAARLAVAAPWVTLALLSTRPEAMRAYNSTAGAMVLIAASGMSFIAYRSMMVVSRLPTEPRLVKQ</sequence>
<feature type="transmembrane region" description="Helical" evidence="6">
    <location>
        <begin position="76"/>
        <end position="93"/>
    </location>
</feature>
<dbReference type="AlphaFoldDB" id="A0A6J6I6A9"/>
<dbReference type="PANTHER" id="PTHR35007:SF2">
    <property type="entry name" value="PILUS ASSEMBLE PROTEIN"/>
    <property type="match status" value="1"/>
</dbReference>
<proteinExistence type="predicted"/>
<feature type="transmembrane region" description="Helical" evidence="6">
    <location>
        <begin position="48"/>
        <end position="70"/>
    </location>
</feature>
<evidence type="ECO:0000256" key="5">
    <source>
        <dbReference type="ARBA" id="ARBA00023136"/>
    </source>
</evidence>
<evidence type="ECO:0000313" key="8">
    <source>
        <dbReference type="EMBL" id="CAB4620113.1"/>
    </source>
</evidence>
<gene>
    <name evidence="8" type="ORF">UFOPK1908_00705</name>
</gene>
<evidence type="ECO:0000256" key="1">
    <source>
        <dbReference type="ARBA" id="ARBA00004651"/>
    </source>
</evidence>
<organism evidence="8">
    <name type="scientific">freshwater metagenome</name>
    <dbReference type="NCBI Taxonomy" id="449393"/>
    <lineage>
        <taxon>unclassified sequences</taxon>
        <taxon>metagenomes</taxon>
        <taxon>ecological metagenomes</taxon>
    </lineage>
</organism>
<dbReference type="InterPro" id="IPR018076">
    <property type="entry name" value="T2SS_GspF_dom"/>
</dbReference>
<dbReference type="EMBL" id="CAEZVB010000025">
    <property type="protein sequence ID" value="CAB4620113.1"/>
    <property type="molecule type" value="Genomic_DNA"/>
</dbReference>
<feature type="transmembrane region" description="Helical" evidence="6">
    <location>
        <begin position="6"/>
        <end position="27"/>
    </location>
</feature>
<feature type="transmembrane region" description="Helical" evidence="6">
    <location>
        <begin position="249"/>
        <end position="267"/>
    </location>
</feature>
<keyword evidence="5 6" id="KW-0472">Membrane</keyword>
<comment type="subcellular location">
    <subcellularLocation>
        <location evidence="1">Cell membrane</location>
        <topology evidence="1">Multi-pass membrane protein</topology>
    </subcellularLocation>
</comment>
<dbReference type="PANTHER" id="PTHR35007">
    <property type="entry name" value="INTEGRAL MEMBRANE PROTEIN-RELATED"/>
    <property type="match status" value="1"/>
</dbReference>
<evidence type="ECO:0000256" key="3">
    <source>
        <dbReference type="ARBA" id="ARBA00022692"/>
    </source>
</evidence>
<name>A0A6J6I6A9_9ZZZZ</name>
<keyword evidence="2" id="KW-1003">Cell membrane</keyword>
<keyword evidence="3 6" id="KW-0812">Transmembrane</keyword>
<evidence type="ECO:0000256" key="2">
    <source>
        <dbReference type="ARBA" id="ARBA00022475"/>
    </source>
</evidence>
<dbReference type="GO" id="GO:0005886">
    <property type="term" value="C:plasma membrane"/>
    <property type="evidence" value="ECO:0007669"/>
    <property type="project" value="UniProtKB-SubCell"/>
</dbReference>
<dbReference type="Pfam" id="PF00482">
    <property type="entry name" value="T2SSF"/>
    <property type="match status" value="1"/>
</dbReference>